<name>A0A8G0PKB1_9HYPO</name>
<dbReference type="Proteomes" id="UP000826661">
    <property type="component" value="Chromosome VII"/>
</dbReference>
<evidence type="ECO:0000313" key="2">
    <source>
        <dbReference type="EMBL" id="QYT05571.1"/>
    </source>
</evidence>
<dbReference type="EMBL" id="CP075870">
    <property type="protein sequence ID" value="QYT05571.1"/>
    <property type="molecule type" value="Genomic_DNA"/>
</dbReference>
<reference evidence="2 3" key="1">
    <citation type="journal article" date="2021" name="BMC Genomics">
        <title>Telomere-to-telomere genome assembly of asparaginase-producing Trichoderma simmonsii.</title>
        <authorList>
            <person name="Chung D."/>
            <person name="Kwon Y.M."/>
            <person name="Yang Y."/>
        </authorList>
    </citation>
    <scope>NUCLEOTIDE SEQUENCE [LARGE SCALE GENOMIC DNA]</scope>
    <source>
        <strain evidence="2 3">GH-Sj1</strain>
    </source>
</reference>
<sequence length="129" mass="13999">MKVSITTALLSLGYLQYANAICNSGEVGIGRKQEYEWQGQSNVLVNDQWVIAANNCNDIGLSQNEFKGDPCSAGPSYGSGNGINSCDSSGMPGFVWTNGANFHNCYGVSESCATGPFLYEPIYWCCQRW</sequence>
<evidence type="ECO:0000256" key="1">
    <source>
        <dbReference type="SAM" id="SignalP"/>
    </source>
</evidence>
<keyword evidence="3" id="KW-1185">Reference proteome</keyword>
<organism evidence="2 3">
    <name type="scientific">Trichoderma simmonsii</name>
    <dbReference type="NCBI Taxonomy" id="1491479"/>
    <lineage>
        <taxon>Eukaryota</taxon>
        <taxon>Fungi</taxon>
        <taxon>Dikarya</taxon>
        <taxon>Ascomycota</taxon>
        <taxon>Pezizomycotina</taxon>
        <taxon>Sordariomycetes</taxon>
        <taxon>Hypocreomycetidae</taxon>
        <taxon>Hypocreales</taxon>
        <taxon>Hypocreaceae</taxon>
        <taxon>Trichoderma</taxon>
    </lineage>
</organism>
<protein>
    <submittedName>
        <fullName evidence="2">Uncharacterized protein</fullName>
    </submittedName>
</protein>
<proteinExistence type="predicted"/>
<evidence type="ECO:0000313" key="3">
    <source>
        <dbReference type="Proteomes" id="UP000826661"/>
    </source>
</evidence>
<gene>
    <name evidence="2" type="ORF">H0G86_012464</name>
</gene>
<feature type="chain" id="PRO_5034430807" evidence="1">
    <location>
        <begin position="21"/>
        <end position="129"/>
    </location>
</feature>
<dbReference type="AlphaFoldDB" id="A0A8G0PKB1"/>
<accession>A0A8G0PKB1</accession>
<feature type="signal peptide" evidence="1">
    <location>
        <begin position="1"/>
        <end position="20"/>
    </location>
</feature>
<keyword evidence="1" id="KW-0732">Signal</keyword>